<comment type="subcellular location">
    <subcellularLocation>
        <location evidence="1 14">Cytoplasm</location>
    </subcellularLocation>
</comment>
<reference evidence="15 16" key="1">
    <citation type="submission" date="2015-08" db="EMBL/GenBank/DDBJ databases">
        <title>Antibacterial properties of a collection of Vibrionaceae strains.</title>
        <authorList>
            <person name="Giubergia S."/>
        </authorList>
    </citation>
    <scope>NUCLEOTIDE SEQUENCE [LARGE SCALE GENOMIC DNA]</scope>
    <source>
        <strain evidence="15 16">S0821</strain>
    </source>
</reference>
<gene>
    <name evidence="14" type="primary">hslV</name>
    <name evidence="15" type="ORF">AMR76_08380</name>
</gene>
<comment type="caution">
    <text evidence="15">The sequence shown here is derived from an EMBL/GenBank/DDBJ whole genome shotgun (WGS) entry which is preliminary data.</text>
</comment>
<dbReference type="EC" id="3.4.25.2" evidence="12 14"/>
<dbReference type="OMA" id="WRTDKML"/>
<name>A0A0Q2V1B7_VIBFU</name>
<evidence type="ECO:0000256" key="6">
    <source>
        <dbReference type="ARBA" id="ARBA00022698"/>
    </source>
</evidence>
<evidence type="ECO:0000256" key="7">
    <source>
        <dbReference type="ARBA" id="ARBA00022723"/>
    </source>
</evidence>
<evidence type="ECO:0000256" key="3">
    <source>
        <dbReference type="ARBA" id="ARBA00022490"/>
    </source>
</evidence>
<dbReference type="Proteomes" id="UP000051221">
    <property type="component" value="Unassembled WGS sequence"/>
</dbReference>
<dbReference type="InterPro" id="IPR001353">
    <property type="entry name" value="Proteasome_sua/b"/>
</dbReference>
<dbReference type="InterPro" id="IPR023333">
    <property type="entry name" value="Proteasome_suB-type"/>
</dbReference>
<dbReference type="SUPFAM" id="SSF56235">
    <property type="entry name" value="N-terminal nucleophile aminohydrolases (Ntn hydrolases)"/>
    <property type="match status" value="1"/>
</dbReference>
<comment type="subunit">
    <text evidence="11 14">A double ring-shaped homohexamer of HslV is capped on each side by a ring-shaped HslU homohexamer. The assembly of the HslU/HslV complex is dependent on binding of ATP.</text>
</comment>
<dbReference type="GO" id="GO:0051603">
    <property type="term" value="P:proteolysis involved in protein catabolic process"/>
    <property type="evidence" value="ECO:0007669"/>
    <property type="project" value="InterPro"/>
</dbReference>
<dbReference type="GeneID" id="50533797"/>
<keyword evidence="8 14" id="KW-0378">Hydrolase</keyword>
<dbReference type="RefSeq" id="WP_014204312.1">
    <property type="nucleotide sequence ID" value="NZ_CABLCD010000018.1"/>
</dbReference>
<keyword evidence="5 14" id="KW-0645">Protease</keyword>
<dbReference type="Gene3D" id="3.60.20.10">
    <property type="entry name" value="Glutamine Phosphoribosylpyrophosphate, subunit 1, domain 1"/>
    <property type="match status" value="1"/>
</dbReference>
<evidence type="ECO:0000256" key="4">
    <source>
        <dbReference type="ARBA" id="ARBA00022533"/>
    </source>
</evidence>
<dbReference type="HAMAP" id="MF_00248">
    <property type="entry name" value="HslV"/>
    <property type="match status" value="1"/>
</dbReference>
<dbReference type="EMBL" id="LKHS01000006">
    <property type="protein sequence ID" value="KQH86560.1"/>
    <property type="molecule type" value="Genomic_DNA"/>
</dbReference>
<comment type="similarity">
    <text evidence="2 14">Belongs to the peptidase T1B family. HslV subfamily.</text>
</comment>
<dbReference type="InterPro" id="IPR029055">
    <property type="entry name" value="Ntn_hydrolases_N"/>
</dbReference>
<feature type="active site" evidence="14">
    <location>
        <position position="2"/>
    </location>
</feature>
<dbReference type="PANTHER" id="PTHR32194:SF0">
    <property type="entry name" value="ATP-DEPENDENT PROTEASE SUBUNIT HSLV"/>
    <property type="match status" value="1"/>
</dbReference>
<evidence type="ECO:0000313" key="15">
    <source>
        <dbReference type="EMBL" id="KQH86560.1"/>
    </source>
</evidence>
<evidence type="ECO:0000256" key="13">
    <source>
        <dbReference type="ARBA" id="ARBA00074399"/>
    </source>
</evidence>
<keyword evidence="3 14" id="KW-0963">Cytoplasm</keyword>
<comment type="activity regulation">
    <text evidence="14">Allosterically activated by HslU binding.</text>
</comment>
<dbReference type="CDD" id="cd01913">
    <property type="entry name" value="protease_HslV"/>
    <property type="match status" value="1"/>
</dbReference>
<keyword evidence="7 14" id="KW-0479">Metal-binding</keyword>
<dbReference type="GO" id="GO:0046872">
    <property type="term" value="F:metal ion binding"/>
    <property type="evidence" value="ECO:0007669"/>
    <property type="project" value="UniProtKB-KW"/>
</dbReference>
<keyword evidence="9 14" id="KW-0915">Sodium</keyword>
<accession>A0A0Q2V1B7</accession>
<feature type="binding site" evidence="14">
    <location>
        <position position="157"/>
    </location>
    <ligand>
        <name>Na(+)</name>
        <dbReference type="ChEBI" id="CHEBI:29101"/>
    </ligand>
</feature>
<dbReference type="NCBIfam" id="TIGR03692">
    <property type="entry name" value="ATP_dep_HslV"/>
    <property type="match status" value="1"/>
</dbReference>
<keyword evidence="6 14" id="KW-0888">Threonine protease</keyword>
<feature type="binding site" evidence="14">
    <location>
        <position position="163"/>
    </location>
    <ligand>
        <name>Na(+)</name>
        <dbReference type="ChEBI" id="CHEBI:29101"/>
    </ligand>
</feature>
<evidence type="ECO:0000256" key="5">
    <source>
        <dbReference type="ARBA" id="ARBA00022670"/>
    </source>
</evidence>
<keyword evidence="16" id="KW-1185">Reference proteome</keyword>
<dbReference type="InParanoid" id="A0A0Q2V1B7"/>
<evidence type="ECO:0000256" key="2">
    <source>
        <dbReference type="ARBA" id="ARBA00006053"/>
    </source>
</evidence>
<dbReference type="GO" id="GO:0009376">
    <property type="term" value="C:HslUV protease complex"/>
    <property type="evidence" value="ECO:0007669"/>
    <property type="project" value="UniProtKB-UniRule"/>
</dbReference>
<dbReference type="Pfam" id="PF00227">
    <property type="entry name" value="Proteasome"/>
    <property type="match status" value="1"/>
</dbReference>
<sequence>MTTIVSVRRNNKVVIAGDGQVSLGNTVMKGNARKVRRLYNNKVLAGFAGGTADAFTLFERFESKLQMHQGHLTKAAVELAKDWRSDRALRRLEAILAVADETASLIITGNGDVLQPEHDLIAIGSGGNFAQAAAIALLENTDLDAREIAQKALKIAGDICVFTNHHHTIEELEIPPELLPAAAAE</sequence>
<evidence type="ECO:0000256" key="14">
    <source>
        <dbReference type="HAMAP-Rule" id="MF_00248"/>
    </source>
</evidence>
<evidence type="ECO:0000256" key="1">
    <source>
        <dbReference type="ARBA" id="ARBA00004496"/>
    </source>
</evidence>
<dbReference type="FunFam" id="3.60.20.10:FF:000002">
    <property type="entry name" value="ATP-dependent protease subunit HslV"/>
    <property type="match status" value="1"/>
</dbReference>
<proteinExistence type="inferred from homology"/>
<evidence type="ECO:0000256" key="11">
    <source>
        <dbReference type="ARBA" id="ARBA00064434"/>
    </source>
</evidence>
<evidence type="ECO:0000256" key="12">
    <source>
        <dbReference type="ARBA" id="ARBA00066335"/>
    </source>
</evidence>
<dbReference type="AlphaFoldDB" id="A0A0Q2V1B7"/>
<keyword evidence="4 14" id="KW-0021">Allosteric enzyme</keyword>
<comment type="function">
    <text evidence="14">Protease subunit of a proteasome-like degradation complex believed to be a general protein degrading machinery.</text>
</comment>
<dbReference type="GO" id="GO:0005839">
    <property type="term" value="C:proteasome core complex"/>
    <property type="evidence" value="ECO:0007669"/>
    <property type="project" value="InterPro"/>
</dbReference>
<protein>
    <recommendedName>
        <fullName evidence="13 14">ATP-dependent protease subunit HslV</fullName>
        <ecNumber evidence="12 14">3.4.25.2</ecNumber>
    </recommendedName>
</protein>
<dbReference type="InterPro" id="IPR022281">
    <property type="entry name" value="ATP-dep_Prtase_HsIV_su"/>
</dbReference>
<dbReference type="GO" id="GO:0004298">
    <property type="term" value="F:threonine-type endopeptidase activity"/>
    <property type="evidence" value="ECO:0007669"/>
    <property type="project" value="UniProtKB-KW"/>
</dbReference>
<comment type="catalytic activity">
    <reaction evidence="10 14">
        <text>ATP-dependent cleavage of peptide bonds with broad specificity.</text>
        <dbReference type="EC" id="3.4.25.2"/>
    </reaction>
</comment>
<evidence type="ECO:0000313" key="16">
    <source>
        <dbReference type="Proteomes" id="UP000051221"/>
    </source>
</evidence>
<dbReference type="PROSITE" id="PS51476">
    <property type="entry name" value="PROTEASOME_BETA_2"/>
    <property type="match status" value="1"/>
</dbReference>
<evidence type="ECO:0000256" key="10">
    <source>
        <dbReference type="ARBA" id="ARBA00052385"/>
    </source>
</evidence>
<evidence type="ECO:0000256" key="9">
    <source>
        <dbReference type="ARBA" id="ARBA00023053"/>
    </source>
</evidence>
<organism evidence="15 16">
    <name type="scientific">Vibrio furnissii</name>
    <dbReference type="NCBI Taxonomy" id="29494"/>
    <lineage>
        <taxon>Bacteria</taxon>
        <taxon>Pseudomonadati</taxon>
        <taxon>Pseudomonadota</taxon>
        <taxon>Gammaproteobacteria</taxon>
        <taxon>Vibrionales</taxon>
        <taxon>Vibrionaceae</taxon>
        <taxon>Vibrio</taxon>
    </lineage>
</organism>
<feature type="binding site" evidence="14">
    <location>
        <position position="160"/>
    </location>
    <ligand>
        <name>Na(+)</name>
        <dbReference type="ChEBI" id="CHEBI:29101"/>
    </ligand>
</feature>
<dbReference type="PANTHER" id="PTHR32194">
    <property type="entry name" value="METALLOPROTEASE TLDD"/>
    <property type="match status" value="1"/>
</dbReference>
<dbReference type="PIRSF" id="PIRSF039093">
    <property type="entry name" value="HslV"/>
    <property type="match status" value="1"/>
</dbReference>
<dbReference type="FunCoup" id="A0A0Q2V1B7">
    <property type="interactions" value="448"/>
</dbReference>
<evidence type="ECO:0000256" key="8">
    <source>
        <dbReference type="ARBA" id="ARBA00022801"/>
    </source>
</evidence>
<dbReference type="NCBIfam" id="NF003964">
    <property type="entry name" value="PRK05456.1"/>
    <property type="match status" value="1"/>
</dbReference>